<dbReference type="SUPFAM" id="SSF48452">
    <property type="entry name" value="TPR-like"/>
    <property type="match status" value="1"/>
</dbReference>
<dbReference type="Gene3D" id="3.30.565.10">
    <property type="entry name" value="Histidine kinase-like ATPase, C-terminal domain"/>
    <property type="match status" value="1"/>
</dbReference>
<feature type="transmembrane region" description="Helical" evidence="1">
    <location>
        <begin position="352"/>
        <end position="371"/>
    </location>
</feature>
<keyword evidence="4" id="KW-1185">Reference proteome</keyword>
<dbReference type="AlphaFoldDB" id="A0A1I6YK23"/>
<dbReference type="GO" id="GO:0016020">
    <property type="term" value="C:membrane"/>
    <property type="evidence" value="ECO:0007669"/>
    <property type="project" value="InterPro"/>
</dbReference>
<dbReference type="PANTHER" id="PTHR34220">
    <property type="entry name" value="SENSOR HISTIDINE KINASE YPDA"/>
    <property type="match status" value="1"/>
</dbReference>
<keyword evidence="1" id="KW-1133">Transmembrane helix</keyword>
<protein>
    <submittedName>
        <fullName evidence="3">Tetratricopeptide repeat-containing protein</fullName>
    </submittedName>
</protein>
<dbReference type="GO" id="GO:0000155">
    <property type="term" value="F:phosphorelay sensor kinase activity"/>
    <property type="evidence" value="ECO:0007669"/>
    <property type="project" value="InterPro"/>
</dbReference>
<dbReference type="Pfam" id="PF13374">
    <property type="entry name" value="TPR_10"/>
    <property type="match status" value="2"/>
</dbReference>
<name>A0A1I6YK23_9BACT</name>
<dbReference type="InterPro" id="IPR010559">
    <property type="entry name" value="Sig_transdc_His_kin_internal"/>
</dbReference>
<keyword evidence="1" id="KW-0472">Membrane</keyword>
<dbReference type="EMBL" id="FPBF01000001">
    <property type="protein sequence ID" value="SFT50714.1"/>
    <property type="molecule type" value="Genomic_DNA"/>
</dbReference>
<gene>
    <name evidence="3" type="ORF">SAMN04489724_1054</name>
</gene>
<dbReference type="InterPro" id="IPR036890">
    <property type="entry name" value="HATPase_C_sf"/>
</dbReference>
<evidence type="ECO:0000259" key="2">
    <source>
        <dbReference type="Pfam" id="PF06580"/>
    </source>
</evidence>
<dbReference type="PANTHER" id="PTHR34220:SF7">
    <property type="entry name" value="SENSOR HISTIDINE KINASE YPDA"/>
    <property type="match status" value="1"/>
</dbReference>
<accession>A0A1I6YK23</accession>
<dbReference type="Proteomes" id="UP000199673">
    <property type="component" value="Unassembled WGS sequence"/>
</dbReference>
<dbReference type="OrthoDB" id="6190788at2"/>
<reference evidence="4" key="1">
    <citation type="submission" date="2016-10" db="EMBL/GenBank/DDBJ databases">
        <authorList>
            <person name="Varghese N."/>
            <person name="Submissions S."/>
        </authorList>
    </citation>
    <scope>NUCLEOTIDE SEQUENCE [LARGE SCALE GENOMIC DNA]</scope>
    <source>
        <strain evidence="4">DSM 23445</strain>
    </source>
</reference>
<dbReference type="Pfam" id="PF13181">
    <property type="entry name" value="TPR_8"/>
    <property type="match status" value="1"/>
</dbReference>
<dbReference type="InterPro" id="IPR050640">
    <property type="entry name" value="Bact_2-comp_sensor_kinase"/>
</dbReference>
<sequence length="595" mass="67783">MHVYLSFSFLLFFFGYNHQDVFNFGDSLALERSQLSILDSSRIDQRNNLVKRSLFSSPSDSSLMAMAQETLDFSQFISYQKGALMANECLGLIYQYSFSNPFRALDYYFQALSLAEQNPTLNDYKWGIQGNIATIYYEQEEYEKALDLFREVALNSESSALTAILNMGNIFGSIQKNDSAIFYFKKALNYSQIQNNPVQLANLYSNLSFIYVQAGQVDEAMAAAEKSLALVDSLEIDFVRPTAYANAAMAFLGKEKLEKAEMMALESLKYSEEQGNLFVQKSAWGTLSDIYTAQGKYKESLDAYLQFSLFKDSLNNQNRRVEISRKQMAFDFEKERTQANAEILRQQLVNQYLLILGVLSVVLLLTGIYFYKRRRDELSEKKDAEFRALVSETELKALRSQMNPHFIFNSLNSIGDFILKNDSEAAQDYLSKFGKLMRMVLENSGQNEISLAEDLAFLEMYLQIESKRKPGMFSYTIQVPDHVDTDAVLVPPMLLQPFIENSIWHAFTDQGKKGELVISFKVSEETLLCTVEDNGVGRKSERPSLGKKSMGVTITENRIKILNERVGYHGKLQIIDKPMNSGTRVEITLPLQLAF</sequence>
<keyword evidence="1" id="KW-0812">Transmembrane</keyword>
<proteinExistence type="predicted"/>
<feature type="domain" description="Signal transduction histidine kinase internal region" evidence="2">
    <location>
        <begin position="393"/>
        <end position="469"/>
    </location>
</feature>
<dbReference type="RefSeq" id="WP_091691603.1">
    <property type="nucleotide sequence ID" value="NZ_FPBF01000001.1"/>
</dbReference>
<evidence type="ECO:0000313" key="3">
    <source>
        <dbReference type="EMBL" id="SFT50714.1"/>
    </source>
</evidence>
<organism evidence="3 4">
    <name type="scientific">Algoriphagus locisalis</name>
    <dbReference type="NCBI Taxonomy" id="305507"/>
    <lineage>
        <taxon>Bacteria</taxon>
        <taxon>Pseudomonadati</taxon>
        <taxon>Bacteroidota</taxon>
        <taxon>Cytophagia</taxon>
        <taxon>Cytophagales</taxon>
        <taxon>Cyclobacteriaceae</taxon>
        <taxon>Algoriphagus</taxon>
    </lineage>
</organism>
<evidence type="ECO:0000313" key="4">
    <source>
        <dbReference type="Proteomes" id="UP000199673"/>
    </source>
</evidence>
<dbReference type="Gene3D" id="1.25.40.10">
    <property type="entry name" value="Tetratricopeptide repeat domain"/>
    <property type="match status" value="2"/>
</dbReference>
<dbReference type="InterPro" id="IPR011990">
    <property type="entry name" value="TPR-like_helical_dom_sf"/>
</dbReference>
<dbReference type="SUPFAM" id="SSF55874">
    <property type="entry name" value="ATPase domain of HSP90 chaperone/DNA topoisomerase II/histidine kinase"/>
    <property type="match status" value="1"/>
</dbReference>
<dbReference type="InterPro" id="IPR019734">
    <property type="entry name" value="TPR_rpt"/>
</dbReference>
<dbReference type="STRING" id="305507.SAMN04489724_1054"/>
<dbReference type="SMART" id="SM00028">
    <property type="entry name" value="TPR"/>
    <property type="match status" value="4"/>
</dbReference>
<evidence type="ECO:0000256" key="1">
    <source>
        <dbReference type="SAM" id="Phobius"/>
    </source>
</evidence>
<dbReference type="Pfam" id="PF06580">
    <property type="entry name" value="His_kinase"/>
    <property type="match status" value="1"/>
</dbReference>